<evidence type="ECO:0000313" key="10">
    <source>
        <dbReference type="Proteomes" id="UP000694850"/>
    </source>
</evidence>
<feature type="region of interest" description="Disordered" evidence="9">
    <location>
        <begin position="277"/>
        <end position="297"/>
    </location>
</feature>
<evidence type="ECO:0000256" key="1">
    <source>
        <dbReference type="ARBA" id="ARBA00012513"/>
    </source>
</evidence>
<dbReference type="Proteomes" id="UP000694850">
    <property type="component" value="Unplaced"/>
</dbReference>
<keyword evidence="4" id="KW-0547">Nucleotide-binding</keyword>
<evidence type="ECO:0000256" key="4">
    <source>
        <dbReference type="ARBA" id="ARBA00022741"/>
    </source>
</evidence>
<dbReference type="PANTHER" id="PTHR44899:SF4">
    <property type="entry name" value="SERINE_THREONINE-PROTEIN KINASE NEK1"/>
    <property type="match status" value="1"/>
</dbReference>
<evidence type="ECO:0000256" key="5">
    <source>
        <dbReference type="ARBA" id="ARBA00022777"/>
    </source>
</evidence>
<evidence type="ECO:0000256" key="7">
    <source>
        <dbReference type="ARBA" id="ARBA00047899"/>
    </source>
</evidence>
<sequence>MVEARQGTQTPSEHTDWDEIPGGPEALFPKGGAVTPSFSPRGQYEHYHAIFDQMQQQRAEDNEYKWKGEMHGRGLQERGISPGVHPGVPYWAACHHLFPDAGAIRKTLKRLKAVSKQTNANRQKGQLSVERAKQVEEFLQRKREAMQNKARAEGHMGILQNLAAMYGGRSSSSRGGKPRNKEEEVYLARLRQIRLQNFNERQQIRAKLRGEKKEADSLKGQERSEEADMRRKKIETFKSQANARAAVLKEQLERKRKEAYEREKKVWEEHLVAKGVKNSDLSPPLGGQHETGGSPSKQQMRAVISMTSALKEVGMDYLTDDSQETSEEVQKTNSAISSKREILRRLNQNLKAQEDEKGKLHYSDTSEVIAHEDVKEHEEEKPASSDRKKWEAGGQIVIPLDEFTLEEASFCATEKCTVGEVIKLDPGGSPRRVWGKSPTDSVLKILGEAELQLQTELLENVAVRSEISPEGEVYKPLIIGEEKVQYVSLQMNPSATVDSPPLEIKSEKFKEASPQILLKPEGNLDEPDDLETEVLQELSEINKDDSLPCAITDVWVEKKETKEAELEDKILIQQNEVSGDEFLRNVDQLNEVQIEPEMDDSSHSKSTQSEPFFHKVVQSKDFKIASQVQLIQCSPEESFPLRSRSDSPPKNKSKSSLLIGLSTGLFDANNPKMLRTCSLPDLSKLFRTLMDVPIVGDVQQDNLEIDEIEDEHIKEGPSDPEDIVFEETDTDLQELQASMEQLLREQAGEEYSEEEESVLKTSDVEHTVNETDLADEDDNPSSESALNEEWHSDNSDGEITSECECESVFNHLEELRLHLEQEIGFEKFFEVYEKVKAIHEDEDENIETCSTVVQNILGNEHQHLYAKILHLVMADGAYQEALNMESSDQCYSPDSVNSSYVTLVLYFL</sequence>
<comment type="catalytic activity">
    <reaction evidence="7">
        <text>L-threonyl-[protein] + ATP = O-phospho-L-threonyl-[protein] + ADP + H(+)</text>
        <dbReference type="Rhea" id="RHEA:46608"/>
        <dbReference type="Rhea" id="RHEA-COMP:11060"/>
        <dbReference type="Rhea" id="RHEA-COMP:11605"/>
        <dbReference type="ChEBI" id="CHEBI:15378"/>
        <dbReference type="ChEBI" id="CHEBI:30013"/>
        <dbReference type="ChEBI" id="CHEBI:30616"/>
        <dbReference type="ChEBI" id="CHEBI:61977"/>
        <dbReference type="ChEBI" id="CHEBI:456216"/>
        <dbReference type="EC" id="2.7.11.1"/>
    </reaction>
</comment>
<keyword evidence="3" id="KW-0808">Transferase</keyword>
<protein>
    <recommendedName>
        <fullName evidence="1">non-specific serine/threonine protein kinase</fullName>
        <ecNumber evidence="1">2.7.11.1</ecNumber>
    </recommendedName>
</protein>
<keyword evidence="5" id="KW-0418">Kinase</keyword>
<feature type="region of interest" description="Disordered" evidence="9">
    <location>
        <begin position="209"/>
        <end position="229"/>
    </location>
</feature>
<dbReference type="InterPro" id="IPR051131">
    <property type="entry name" value="NEK_Ser/Thr_kinase_NIMA"/>
</dbReference>
<evidence type="ECO:0000256" key="8">
    <source>
        <dbReference type="ARBA" id="ARBA00048679"/>
    </source>
</evidence>
<accession>A0A8B7ATZ4</accession>
<dbReference type="EC" id="2.7.11.1" evidence="1"/>
<comment type="catalytic activity">
    <reaction evidence="8">
        <text>L-seryl-[protein] + ATP = O-phospho-L-seryl-[protein] + ADP + H(+)</text>
        <dbReference type="Rhea" id="RHEA:17989"/>
        <dbReference type="Rhea" id="RHEA-COMP:9863"/>
        <dbReference type="Rhea" id="RHEA-COMP:11604"/>
        <dbReference type="ChEBI" id="CHEBI:15378"/>
        <dbReference type="ChEBI" id="CHEBI:29999"/>
        <dbReference type="ChEBI" id="CHEBI:30616"/>
        <dbReference type="ChEBI" id="CHEBI:83421"/>
        <dbReference type="ChEBI" id="CHEBI:456216"/>
        <dbReference type="EC" id="2.7.11.1"/>
    </reaction>
</comment>
<dbReference type="AlphaFoldDB" id="A0A8B7ATZ4"/>
<dbReference type="RefSeq" id="XP_007951089.1">
    <property type="nucleotide sequence ID" value="XM_007952898.1"/>
</dbReference>
<dbReference type="GO" id="GO:0005524">
    <property type="term" value="F:ATP binding"/>
    <property type="evidence" value="ECO:0007669"/>
    <property type="project" value="UniProtKB-KW"/>
</dbReference>
<gene>
    <name evidence="11" type="primary">LOC103207321</name>
</gene>
<dbReference type="OrthoDB" id="248923at2759"/>
<evidence type="ECO:0000256" key="3">
    <source>
        <dbReference type="ARBA" id="ARBA00022679"/>
    </source>
</evidence>
<evidence type="ECO:0000256" key="9">
    <source>
        <dbReference type="SAM" id="MobiDB-lite"/>
    </source>
</evidence>
<evidence type="ECO:0000313" key="11">
    <source>
        <dbReference type="RefSeq" id="XP_007951089.1"/>
    </source>
</evidence>
<proteinExistence type="predicted"/>
<keyword evidence="2" id="KW-0723">Serine/threonine-protein kinase</keyword>
<keyword evidence="6" id="KW-0067">ATP-binding</keyword>
<dbReference type="PANTHER" id="PTHR44899">
    <property type="entry name" value="CAMK FAMILY PROTEIN KINASE"/>
    <property type="match status" value="1"/>
</dbReference>
<dbReference type="GeneID" id="103207321"/>
<reference evidence="11" key="1">
    <citation type="submission" date="2025-08" db="UniProtKB">
        <authorList>
            <consortium name="RefSeq"/>
        </authorList>
    </citation>
    <scope>IDENTIFICATION</scope>
</reference>
<feature type="region of interest" description="Disordered" evidence="9">
    <location>
        <begin position="770"/>
        <end position="798"/>
    </location>
</feature>
<name>A0A8B7ATZ4_ORYAF</name>
<keyword evidence="10" id="KW-1185">Reference proteome</keyword>
<organism evidence="10 11">
    <name type="scientific">Orycteropus afer afer</name>
    <dbReference type="NCBI Taxonomy" id="1230840"/>
    <lineage>
        <taxon>Eukaryota</taxon>
        <taxon>Metazoa</taxon>
        <taxon>Chordata</taxon>
        <taxon>Craniata</taxon>
        <taxon>Vertebrata</taxon>
        <taxon>Euteleostomi</taxon>
        <taxon>Mammalia</taxon>
        <taxon>Eutheria</taxon>
        <taxon>Afrotheria</taxon>
        <taxon>Tubulidentata</taxon>
        <taxon>Orycteropodidae</taxon>
        <taxon>Orycteropus</taxon>
    </lineage>
</organism>
<evidence type="ECO:0000256" key="2">
    <source>
        <dbReference type="ARBA" id="ARBA00022527"/>
    </source>
</evidence>
<feature type="region of interest" description="Disordered" evidence="9">
    <location>
        <begin position="1"/>
        <end position="32"/>
    </location>
</feature>
<evidence type="ECO:0000256" key="6">
    <source>
        <dbReference type="ARBA" id="ARBA00022840"/>
    </source>
</evidence>
<feature type="compositionally biased region" description="Polar residues" evidence="9">
    <location>
        <begin position="1"/>
        <end position="12"/>
    </location>
</feature>
<dbReference type="GO" id="GO:0004674">
    <property type="term" value="F:protein serine/threonine kinase activity"/>
    <property type="evidence" value="ECO:0007669"/>
    <property type="project" value="UniProtKB-KW"/>
</dbReference>